<dbReference type="GO" id="GO:0015628">
    <property type="term" value="P:protein secretion by the type II secretion system"/>
    <property type="evidence" value="ECO:0007669"/>
    <property type="project" value="InterPro"/>
</dbReference>
<feature type="domain" description="GspL cytoplasmic actin-ATPase-like" evidence="3">
    <location>
        <begin position="50"/>
        <end position="168"/>
    </location>
</feature>
<dbReference type="AlphaFoldDB" id="G7UPN2"/>
<dbReference type="SUPFAM" id="SSF53067">
    <property type="entry name" value="Actin-like ATPase domain"/>
    <property type="match status" value="1"/>
</dbReference>
<evidence type="ECO:0000313" key="4">
    <source>
        <dbReference type="EMBL" id="AER56845.1"/>
    </source>
</evidence>
<dbReference type="EMBL" id="CP003093">
    <property type="protein sequence ID" value="AER56845.1"/>
    <property type="molecule type" value="Genomic_DNA"/>
</dbReference>
<dbReference type="STRING" id="1045855.DSC_11005"/>
<dbReference type="KEGG" id="psd:DSC_11005"/>
<feature type="transmembrane region" description="Helical" evidence="2">
    <location>
        <begin position="222"/>
        <end position="242"/>
    </location>
</feature>
<dbReference type="eggNOG" id="COG3297">
    <property type="taxonomic scope" value="Bacteria"/>
</dbReference>
<dbReference type="GO" id="GO:0009276">
    <property type="term" value="C:Gram-negative-bacterium-type cell wall"/>
    <property type="evidence" value="ECO:0007669"/>
    <property type="project" value="InterPro"/>
</dbReference>
<keyword evidence="5" id="KW-1185">Reference proteome</keyword>
<dbReference type="NCBIfam" id="TIGR01709">
    <property type="entry name" value="typeII_sec_gspL"/>
    <property type="match status" value="1"/>
</dbReference>
<dbReference type="HOGENOM" id="CLU_041016_3_0_6"/>
<dbReference type="Pfam" id="PF05134">
    <property type="entry name" value="T2SSL"/>
    <property type="match status" value="1"/>
</dbReference>
<protein>
    <submittedName>
        <fullName evidence="4">General secretion pathway protein L</fullName>
    </submittedName>
</protein>
<organism evidence="4 5">
    <name type="scientific">Pseudoxanthomonas spadix (strain BD-a59)</name>
    <dbReference type="NCBI Taxonomy" id="1045855"/>
    <lineage>
        <taxon>Bacteria</taxon>
        <taxon>Pseudomonadati</taxon>
        <taxon>Pseudomonadota</taxon>
        <taxon>Gammaproteobacteria</taxon>
        <taxon>Lysobacterales</taxon>
        <taxon>Lysobacteraceae</taxon>
        <taxon>Pseudoxanthomonas</taxon>
    </lineage>
</organism>
<dbReference type="OrthoDB" id="5974201at2"/>
<evidence type="ECO:0000256" key="1">
    <source>
        <dbReference type="SAM" id="MobiDB-lite"/>
    </source>
</evidence>
<keyword evidence="2" id="KW-0812">Transmembrane</keyword>
<gene>
    <name evidence="4" type="ordered locus">DSC_11005</name>
</gene>
<feature type="region of interest" description="Disordered" evidence="1">
    <location>
        <begin position="348"/>
        <end position="369"/>
    </location>
</feature>
<dbReference type="InterPro" id="IPR043129">
    <property type="entry name" value="ATPase_NBD"/>
</dbReference>
<evidence type="ECO:0000313" key="5">
    <source>
        <dbReference type="Proteomes" id="UP000005870"/>
    </source>
</evidence>
<dbReference type="Gene3D" id="3.30.420.380">
    <property type="match status" value="1"/>
</dbReference>
<sequence length="369" mass="38816">MNTRVLLLPPDAADPVRCLAVDGEGRVVEALEVPVGEPVPAGFAGAAPRTVLVVPGEEIGTWHTELPTRDAAQALAAARLALADRVAEPADALHIAIGPLQPGQPRLLCWVKPARLRQWLERVQALGVQVDSVVPDYLALPAPADGMILAIYQGRWLARGQTLAFSAEPDLARQVIGERPVQWLAQDQVESCLAAGAGQAPINLLQYQFQPRRGGRAQAPSWRRLALLAGLVLVSPVLLLLVDAARYRLVARSLEARAAALAAPHLRAGASGDPAAGLAAELALRKGPASAAALRQALFDALAATPGTRLESLDSSVAAGLQATIVHRTPEQLEQLRAALLAHGHATTFAPLEPGGDGQRSRLQAEPAR</sequence>
<dbReference type="GO" id="GO:0015627">
    <property type="term" value="C:type II protein secretion system complex"/>
    <property type="evidence" value="ECO:0007669"/>
    <property type="project" value="InterPro"/>
</dbReference>
<keyword evidence="2" id="KW-0472">Membrane</keyword>
<keyword evidence="2" id="KW-1133">Transmembrane helix</keyword>
<proteinExistence type="predicted"/>
<reference evidence="4 5" key="1">
    <citation type="journal article" date="2012" name="J. Bacteriol.">
        <title>Complete Genome Sequence of the BTEX-Degrading Bacterium Pseudoxanthomonas spadix BD-a59.</title>
        <authorList>
            <person name="Lee S.H."/>
            <person name="Jin H.M."/>
            <person name="Lee H.J."/>
            <person name="Kim J.M."/>
            <person name="Jeon C.O."/>
        </authorList>
    </citation>
    <scope>NUCLEOTIDE SEQUENCE [LARGE SCALE GENOMIC DNA]</scope>
    <source>
        <strain evidence="4 5">BD-a59</strain>
    </source>
</reference>
<dbReference type="InterPro" id="IPR007812">
    <property type="entry name" value="T2SS_protein-GspL"/>
</dbReference>
<dbReference type="InterPro" id="IPR024230">
    <property type="entry name" value="GspL_cyto_dom"/>
</dbReference>
<name>G7UPN2_PSEUP</name>
<dbReference type="Proteomes" id="UP000005870">
    <property type="component" value="Chromosome"/>
</dbReference>
<evidence type="ECO:0000259" key="3">
    <source>
        <dbReference type="Pfam" id="PF05134"/>
    </source>
</evidence>
<accession>G7UPN2</accession>
<evidence type="ECO:0000256" key="2">
    <source>
        <dbReference type="SAM" id="Phobius"/>
    </source>
</evidence>
<dbReference type="RefSeq" id="WP_014161019.1">
    <property type="nucleotide sequence ID" value="NC_016147.2"/>
</dbReference>